<evidence type="ECO:0000313" key="3">
    <source>
        <dbReference type="EMBL" id="EME26797.1"/>
    </source>
</evidence>
<dbReference type="GO" id="GO:0050617">
    <property type="term" value="F:15,16-dihydrobiliverdin:ferredoxin oxidoreductase activity"/>
    <property type="evidence" value="ECO:0007669"/>
    <property type="project" value="UniProtKB-EC"/>
</dbReference>
<dbReference type="OMA" id="CASSKEY"/>
<reference evidence="4" key="1">
    <citation type="journal article" date="2013" name="Science">
        <title>Gene transfer from bacteria and archaea facilitated evolution of an extremophilic eukaryote.</title>
        <authorList>
            <person name="Schonknecht G."/>
            <person name="Chen W.H."/>
            <person name="Ternes C.M."/>
            <person name="Barbier G.G."/>
            <person name="Shrestha R.P."/>
            <person name="Stanke M."/>
            <person name="Brautigam A."/>
            <person name="Baker B.J."/>
            <person name="Banfield J.F."/>
            <person name="Garavito R.M."/>
            <person name="Carr K."/>
            <person name="Wilkerson C."/>
            <person name="Rensing S.A."/>
            <person name="Gagneul D."/>
            <person name="Dickenson N.E."/>
            <person name="Oesterhelt C."/>
            <person name="Lercher M.J."/>
            <person name="Weber A.P."/>
        </authorList>
    </citation>
    <scope>NUCLEOTIDE SEQUENCE [LARGE SCALE GENOMIC DNA]</scope>
    <source>
        <strain evidence="4">074W</strain>
    </source>
</reference>
<dbReference type="Gene3D" id="3.40.1500.20">
    <property type="match status" value="1"/>
</dbReference>
<name>M2XA99_GALSU</name>
<evidence type="ECO:0000256" key="2">
    <source>
        <dbReference type="ARBA" id="ARBA00023002"/>
    </source>
</evidence>
<dbReference type="PANTHER" id="PTHR34557:SF1">
    <property type="entry name" value="PHYTOCHROMOBILIN:FERREDOXIN OXIDOREDUCTASE, CHLOROPLASTIC"/>
    <property type="match status" value="1"/>
</dbReference>
<dbReference type="RefSeq" id="XP_005703317.1">
    <property type="nucleotide sequence ID" value="XM_005703260.1"/>
</dbReference>
<dbReference type="EC" id="1.3.7.2" evidence="3"/>
<dbReference type="GeneID" id="17085750"/>
<keyword evidence="4" id="KW-1185">Reference proteome</keyword>
<dbReference type="GO" id="GO:0050897">
    <property type="term" value="F:cobalt ion binding"/>
    <property type="evidence" value="ECO:0007669"/>
    <property type="project" value="InterPro"/>
</dbReference>
<dbReference type="eggNOG" id="ENOG502S2CU">
    <property type="taxonomic scope" value="Eukaryota"/>
</dbReference>
<keyword evidence="2 3" id="KW-0560">Oxidoreductase</keyword>
<dbReference type="OrthoDB" id="496703at2759"/>
<dbReference type="Pfam" id="PF05996">
    <property type="entry name" value="Fe_bilin_red"/>
    <property type="match status" value="1"/>
</dbReference>
<comment type="similarity">
    <text evidence="1">Belongs to the HY2 family.</text>
</comment>
<accession>M2XA99</accession>
<dbReference type="InterPro" id="IPR009249">
    <property type="entry name" value="Ferredoxin-dep_bilin_Rdtase"/>
</dbReference>
<dbReference type="AlphaFoldDB" id="M2XA99"/>
<dbReference type="EMBL" id="KB454542">
    <property type="protein sequence ID" value="EME26797.1"/>
    <property type="molecule type" value="Genomic_DNA"/>
</dbReference>
<dbReference type="GO" id="GO:0010024">
    <property type="term" value="P:phytochromobilin biosynthetic process"/>
    <property type="evidence" value="ECO:0007669"/>
    <property type="project" value="InterPro"/>
</dbReference>
<gene>
    <name evidence="3" type="ORF">Gasu_55890</name>
</gene>
<dbReference type="Gramene" id="EME26797">
    <property type="protein sequence ID" value="EME26797"/>
    <property type="gene ID" value="Gasu_55890"/>
</dbReference>
<sequence>MFVLNIFSTTHKQRGLNRASCPPLGNYSNNHTLAYRVKCISEETRDSNSLVSSLNRKLWKTSVAGSDIPMIYSPFLEDMQNTLFASFETVEDYPLSEFLASAQSSKKPARIESWCYQCPKFRKIRLTYLDAGVAAQVFNAVWYPISSLELPILGVDFLSFGGKNVLCVMDFQPLMNDQYYLDKYIQPLHPIRERYADLAGRMSSRFYDENRFFSKELLFGRFDSTKPIYERLFPAFREYLDLYITLAKQTVEDDKSRSIIWQLQCEYDRYSAEKDPAMSLFRSYFGSTWAHRFVYEFLFENSRYESSLDNKT</sequence>
<dbReference type="PANTHER" id="PTHR34557">
    <property type="entry name" value="PHYTOCHROMOBILIN:FERREDOXIN OXIDOREDUCTASE, CHLOROPLASTIC"/>
    <property type="match status" value="1"/>
</dbReference>
<proteinExistence type="inferred from homology"/>
<dbReference type="Proteomes" id="UP000030680">
    <property type="component" value="Unassembled WGS sequence"/>
</dbReference>
<evidence type="ECO:0000313" key="4">
    <source>
        <dbReference type="Proteomes" id="UP000030680"/>
    </source>
</evidence>
<dbReference type="KEGG" id="gsl:Gasu_55890"/>
<organism evidence="3 4">
    <name type="scientific">Galdieria sulphuraria</name>
    <name type="common">Red alga</name>
    <dbReference type="NCBI Taxonomy" id="130081"/>
    <lineage>
        <taxon>Eukaryota</taxon>
        <taxon>Rhodophyta</taxon>
        <taxon>Bangiophyceae</taxon>
        <taxon>Galdieriales</taxon>
        <taxon>Galdieriaceae</taxon>
        <taxon>Galdieria</taxon>
    </lineage>
</organism>
<evidence type="ECO:0000256" key="1">
    <source>
        <dbReference type="ARBA" id="ARBA00006908"/>
    </source>
</evidence>
<protein>
    <submittedName>
        <fullName evidence="3">15,16-dihydrobiliverdin:ferredoxin oxidoreductase</fullName>
        <ecNumber evidence="3">1.3.7.2</ecNumber>
    </submittedName>
</protein>